<dbReference type="GO" id="GO:0061579">
    <property type="term" value="F:N-acyl homoserine lactone synthase activity"/>
    <property type="evidence" value="ECO:0007669"/>
    <property type="project" value="UniProtKB-UniRule"/>
</dbReference>
<dbReference type="Pfam" id="PF00765">
    <property type="entry name" value="Autoind_synth"/>
    <property type="match status" value="1"/>
</dbReference>
<dbReference type="Proteomes" id="UP000193224">
    <property type="component" value="Unassembled WGS sequence"/>
</dbReference>
<dbReference type="EMBL" id="FWXB01000006">
    <property type="protein sequence ID" value="SMC12158.1"/>
    <property type="molecule type" value="Genomic_DNA"/>
</dbReference>
<protein>
    <recommendedName>
        <fullName evidence="6">Acyl-homoserine-lactone synthase</fullName>
        <ecNumber evidence="6">2.3.1.184</ecNumber>
    </recommendedName>
    <alternativeName>
        <fullName evidence="6">Autoinducer synthesis protein</fullName>
    </alternativeName>
</protein>
<reference evidence="7 8" key="1">
    <citation type="submission" date="2017-03" db="EMBL/GenBank/DDBJ databases">
        <authorList>
            <person name="Afonso C.L."/>
            <person name="Miller P.J."/>
            <person name="Scott M.A."/>
            <person name="Spackman E."/>
            <person name="Goraichik I."/>
            <person name="Dimitrov K.M."/>
            <person name="Suarez D.L."/>
            <person name="Swayne D.E."/>
        </authorList>
    </citation>
    <scope>NUCLEOTIDE SEQUENCE [LARGE SCALE GENOMIC DNA]</scope>
    <source>
        <strain evidence="7 8">CECT 7745</strain>
    </source>
</reference>
<evidence type="ECO:0000313" key="7">
    <source>
        <dbReference type="EMBL" id="SMC12158.1"/>
    </source>
</evidence>
<keyword evidence="7" id="KW-0012">Acyltransferase</keyword>
<keyword evidence="3 6" id="KW-0949">S-adenosyl-L-methionine</keyword>
<evidence type="ECO:0000256" key="1">
    <source>
        <dbReference type="ARBA" id="ARBA00022654"/>
    </source>
</evidence>
<keyword evidence="8" id="KW-1185">Reference proteome</keyword>
<accession>A0A1X7BRD6</accession>
<name>A0A1X7BRD6_9RHOB</name>
<comment type="catalytic activity">
    <reaction evidence="6">
        <text>a fatty acyl-[ACP] + S-adenosyl-L-methionine = an N-acyl-L-homoserine lactone + S-methyl-5'-thioadenosine + holo-[ACP] + H(+)</text>
        <dbReference type="Rhea" id="RHEA:10096"/>
        <dbReference type="Rhea" id="RHEA-COMP:9685"/>
        <dbReference type="Rhea" id="RHEA-COMP:14125"/>
        <dbReference type="ChEBI" id="CHEBI:15378"/>
        <dbReference type="ChEBI" id="CHEBI:17509"/>
        <dbReference type="ChEBI" id="CHEBI:55474"/>
        <dbReference type="ChEBI" id="CHEBI:59789"/>
        <dbReference type="ChEBI" id="CHEBI:64479"/>
        <dbReference type="ChEBI" id="CHEBI:138651"/>
        <dbReference type="EC" id="2.3.1.184"/>
    </reaction>
</comment>
<proteinExistence type="inferred from homology"/>
<dbReference type="PANTHER" id="PTHR39322:SF1">
    <property type="entry name" value="ISOVALERYL-HOMOSERINE LACTONE SYNTHASE"/>
    <property type="match status" value="1"/>
</dbReference>
<dbReference type="InterPro" id="IPR016181">
    <property type="entry name" value="Acyl_CoA_acyltransferase"/>
</dbReference>
<dbReference type="AlphaFoldDB" id="A0A1X7BRD6"/>
<dbReference type="PRINTS" id="PR01549">
    <property type="entry name" value="AUTOINDCRSYN"/>
</dbReference>
<dbReference type="InterPro" id="IPR001690">
    <property type="entry name" value="Autoind_synthase"/>
</dbReference>
<evidence type="ECO:0000256" key="4">
    <source>
        <dbReference type="ARBA" id="ARBA00022929"/>
    </source>
</evidence>
<keyword evidence="1 5" id="KW-0673">Quorum sensing</keyword>
<evidence type="ECO:0000256" key="5">
    <source>
        <dbReference type="PROSITE-ProRule" id="PRU00533"/>
    </source>
</evidence>
<comment type="similarity">
    <text evidence="5 6">Belongs to the autoinducer synthase family.</text>
</comment>
<dbReference type="GO" id="GO:0009372">
    <property type="term" value="P:quorum sensing"/>
    <property type="evidence" value="ECO:0007669"/>
    <property type="project" value="UniProtKB-UniRule"/>
</dbReference>
<dbReference type="PROSITE" id="PS51187">
    <property type="entry name" value="AUTOINDUCER_SYNTH_2"/>
    <property type="match status" value="1"/>
</dbReference>
<evidence type="ECO:0000256" key="3">
    <source>
        <dbReference type="ARBA" id="ARBA00022691"/>
    </source>
</evidence>
<dbReference type="SUPFAM" id="SSF55729">
    <property type="entry name" value="Acyl-CoA N-acyltransferases (Nat)"/>
    <property type="match status" value="1"/>
</dbReference>
<dbReference type="GO" id="GO:0007165">
    <property type="term" value="P:signal transduction"/>
    <property type="evidence" value="ECO:0007669"/>
    <property type="project" value="TreeGrafter"/>
</dbReference>
<evidence type="ECO:0000256" key="2">
    <source>
        <dbReference type="ARBA" id="ARBA00022679"/>
    </source>
</evidence>
<dbReference type="PANTHER" id="PTHR39322">
    <property type="entry name" value="ACYL-HOMOSERINE-LACTONE SYNTHASE"/>
    <property type="match status" value="1"/>
</dbReference>
<evidence type="ECO:0000313" key="8">
    <source>
        <dbReference type="Proteomes" id="UP000193224"/>
    </source>
</evidence>
<sequence>MQTLISTHRNLPQSLNNSVFVDRGRQFVDRMKWDLCVTPQGYEIDEYDDDDSTYLMVHRFGRHMGSCRVRPTTSNTMITDHFLQYFPDACDFLRMQKRRIYELTRFCRAQDISVEESKVMLKHLAVLLDGYRDRNRLTGFVAVVFPKVARFLDSIGVRYILLSKSTMDGNPVYMICITHAVKVDDAPTRTASVATLPVRRLCELAA</sequence>
<gene>
    <name evidence="7" type="primary">bjaI</name>
    <name evidence="7" type="ORF">ROA7745_01981</name>
</gene>
<evidence type="ECO:0000256" key="6">
    <source>
        <dbReference type="RuleBase" id="RU361135"/>
    </source>
</evidence>
<organism evidence="7 8">
    <name type="scientific">Roseovarius aestuarii</name>
    <dbReference type="NCBI Taxonomy" id="475083"/>
    <lineage>
        <taxon>Bacteria</taxon>
        <taxon>Pseudomonadati</taxon>
        <taxon>Pseudomonadota</taxon>
        <taxon>Alphaproteobacteria</taxon>
        <taxon>Rhodobacterales</taxon>
        <taxon>Roseobacteraceae</taxon>
        <taxon>Roseovarius</taxon>
    </lineage>
</organism>
<keyword evidence="2 6" id="KW-0808">Transferase</keyword>
<dbReference type="EC" id="2.3.1.184" evidence="6"/>
<dbReference type="Gene3D" id="3.40.630.30">
    <property type="match status" value="1"/>
</dbReference>
<keyword evidence="4 5" id="KW-0071">Autoinducer synthesis</keyword>
<dbReference type="RefSeq" id="WP_176237671.1">
    <property type="nucleotide sequence ID" value="NZ_FWXB01000006.1"/>
</dbReference>